<dbReference type="EMBL" id="VFOK01000001">
    <property type="protein sequence ID" value="TQL31957.1"/>
    <property type="molecule type" value="Genomic_DNA"/>
</dbReference>
<dbReference type="SUPFAM" id="SSF46689">
    <property type="entry name" value="Homeodomain-like"/>
    <property type="match status" value="1"/>
</dbReference>
<feature type="DNA-binding region" description="H-T-H motif" evidence="4">
    <location>
        <begin position="47"/>
        <end position="66"/>
    </location>
</feature>
<gene>
    <name evidence="7" type="ORF">FB554_0072</name>
</gene>
<dbReference type="InterPro" id="IPR009057">
    <property type="entry name" value="Homeodomain-like_sf"/>
</dbReference>
<evidence type="ECO:0000313" key="7">
    <source>
        <dbReference type="EMBL" id="TQL31957.1"/>
    </source>
</evidence>
<evidence type="ECO:0000256" key="2">
    <source>
        <dbReference type="ARBA" id="ARBA00023125"/>
    </source>
</evidence>
<evidence type="ECO:0000313" key="8">
    <source>
        <dbReference type="Proteomes" id="UP000318336"/>
    </source>
</evidence>
<feature type="region of interest" description="Disordered" evidence="5">
    <location>
        <begin position="1"/>
        <end position="21"/>
    </location>
</feature>
<evidence type="ECO:0000256" key="5">
    <source>
        <dbReference type="SAM" id="MobiDB-lite"/>
    </source>
</evidence>
<keyword evidence="3" id="KW-0804">Transcription</keyword>
<organism evidence="7 8">
    <name type="scientific">Barrientosiimonas humi</name>
    <dbReference type="NCBI Taxonomy" id="999931"/>
    <lineage>
        <taxon>Bacteria</taxon>
        <taxon>Bacillati</taxon>
        <taxon>Actinomycetota</taxon>
        <taxon>Actinomycetes</taxon>
        <taxon>Micrococcales</taxon>
        <taxon>Dermacoccaceae</taxon>
        <taxon>Barrientosiimonas</taxon>
    </lineage>
</organism>
<dbReference type="RefSeq" id="WP_142004123.1">
    <property type="nucleotide sequence ID" value="NZ_CAJTBP010000001.1"/>
</dbReference>
<protein>
    <submittedName>
        <fullName evidence="7">TetR family transcriptional regulator</fullName>
    </submittedName>
</protein>
<dbReference type="GO" id="GO:0045892">
    <property type="term" value="P:negative regulation of DNA-templated transcription"/>
    <property type="evidence" value="ECO:0007669"/>
    <property type="project" value="UniProtKB-ARBA"/>
</dbReference>
<dbReference type="SUPFAM" id="SSF48498">
    <property type="entry name" value="Tetracyclin repressor-like, C-terminal domain"/>
    <property type="match status" value="1"/>
</dbReference>
<feature type="domain" description="HTH tetR-type" evidence="6">
    <location>
        <begin position="24"/>
        <end position="84"/>
    </location>
</feature>
<keyword evidence="1" id="KW-0805">Transcription regulation</keyword>
<name>A0A542X7X8_9MICO</name>
<dbReference type="InterPro" id="IPR049397">
    <property type="entry name" value="EthR_C"/>
</dbReference>
<proteinExistence type="predicted"/>
<reference evidence="7 8" key="1">
    <citation type="submission" date="2019-06" db="EMBL/GenBank/DDBJ databases">
        <title>Sequencing the genomes of 1000 actinobacteria strains.</title>
        <authorList>
            <person name="Klenk H.-P."/>
        </authorList>
    </citation>
    <scope>NUCLEOTIDE SEQUENCE [LARGE SCALE GENOMIC DNA]</scope>
    <source>
        <strain evidence="7 8">DSM 24617</strain>
    </source>
</reference>
<dbReference type="FunFam" id="1.10.10.60:FF:000141">
    <property type="entry name" value="TetR family transcriptional regulator"/>
    <property type="match status" value="1"/>
</dbReference>
<dbReference type="PROSITE" id="PS50977">
    <property type="entry name" value="HTH_TETR_2"/>
    <property type="match status" value="1"/>
</dbReference>
<evidence type="ECO:0000259" key="6">
    <source>
        <dbReference type="PROSITE" id="PS50977"/>
    </source>
</evidence>
<dbReference type="Proteomes" id="UP000318336">
    <property type="component" value="Unassembled WGS sequence"/>
</dbReference>
<keyword evidence="2 4" id="KW-0238">DNA-binding</keyword>
<dbReference type="GO" id="GO:0000976">
    <property type="term" value="F:transcription cis-regulatory region binding"/>
    <property type="evidence" value="ECO:0007669"/>
    <property type="project" value="TreeGrafter"/>
</dbReference>
<keyword evidence="8" id="KW-1185">Reference proteome</keyword>
<dbReference type="PANTHER" id="PTHR30055:SF184">
    <property type="entry name" value="HTH-TYPE TRANSCRIPTIONAL REGULATOR ETHR"/>
    <property type="match status" value="1"/>
</dbReference>
<dbReference type="PRINTS" id="PR00455">
    <property type="entry name" value="HTHTETR"/>
</dbReference>
<dbReference type="InterPro" id="IPR001647">
    <property type="entry name" value="HTH_TetR"/>
</dbReference>
<evidence type="ECO:0000256" key="4">
    <source>
        <dbReference type="PROSITE-ProRule" id="PRU00335"/>
    </source>
</evidence>
<accession>A0A542X7X8</accession>
<dbReference type="InterPro" id="IPR050109">
    <property type="entry name" value="HTH-type_TetR-like_transc_reg"/>
</dbReference>
<evidence type="ECO:0000256" key="1">
    <source>
        <dbReference type="ARBA" id="ARBA00023015"/>
    </source>
</evidence>
<dbReference type="Gene3D" id="1.10.357.10">
    <property type="entry name" value="Tetracycline Repressor, domain 2"/>
    <property type="match status" value="1"/>
</dbReference>
<dbReference type="Pfam" id="PF00440">
    <property type="entry name" value="TetR_N"/>
    <property type="match status" value="1"/>
</dbReference>
<dbReference type="OrthoDB" id="7505659at2"/>
<dbReference type="Pfam" id="PF21313">
    <property type="entry name" value="EthR_C"/>
    <property type="match status" value="1"/>
</dbReference>
<sequence>MATSSAAARTRSARGRRGARASGDDREAAILATAEKLLETVAFADISIDDLASGAGISRPTFYFYFASKDDVLLALLDRLVQRSETAIAGLTPSADAVREGWRDALGVYLDTFAAQRGVALACADARFRNERVRQVWDRATALWVDNTAAGIESERARGAAPAGRPARELAIALNAMNERVIYGVLAGTEPALSREQALDVLVDIWLAAIYLSPPQL</sequence>
<feature type="compositionally biased region" description="Low complexity" evidence="5">
    <location>
        <begin position="1"/>
        <end position="10"/>
    </location>
</feature>
<dbReference type="Gene3D" id="1.10.10.60">
    <property type="entry name" value="Homeodomain-like"/>
    <property type="match status" value="1"/>
</dbReference>
<dbReference type="PANTHER" id="PTHR30055">
    <property type="entry name" value="HTH-TYPE TRANSCRIPTIONAL REGULATOR RUTR"/>
    <property type="match status" value="1"/>
</dbReference>
<evidence type="ECO:0000256" key="3">
    <source>
        <dbReference type="ARBA" id="ARBA00023163"/>
    </source>
</evidence>
<dbReference type="InterPro" id="IPR036271">
    <property type="entry name" value="Tet_transcr_reg_TetR-rel_C_sf"/>
</dbReference>
<dbReference type="AlphaFoldDB" id="A0A542X7X8"/>
<comment type="caution">
    <text evidence="7">The sequence shown here is derived from an EMBL/GenBank/DDBJ whole genome shotgun (WGS) entry which is preliminary data.</text>
</comment>
<dbReference type="GO" id="GO:0003700">
    <property type="term" value="F:DNA-binding transcription factor activity"/>
    <property type="evidence" value="ECO:0007669"/>
    <property type="project" value="TreeGrafter"/>
</dbReference>